<evidence type="ECO:0000313" key="4">
    <source>
        <dbReference type="EMBL" id="SMD21071.1"/>
    </source>
</evidence>
<dbReference type="AlphaFoldDB" id="A0A1W2FGL1"/>
<name>A0A1W2FGL1_9PSEU</name>
<gene>
    <name evidence="4" type="ORF">SAMN05660733_06163</name>
</gene>
<feature type="domain" description="vWA-MoxR associated protein middle region 0" evidence="1">
    <location>
        <begin position="322"/>
        <end position="424"/>
    </location>
</feature>
<keyword evidence="5" id="KW-1185">Reference proteome</keyword>
<sequence>MEQTPRAEPRAVLAVDVEKFSDPSRTNHHKLVAHGGLYDALHAALRESNIEEHSWHQEDRGDGAMFLFTPEVPKQVLSEFLLRRLIANLLRYNATVTQEARIRLRIALHFGEVTFNAKGAVGDCVNLTFRLLEADPLKSALAGSSAVLAVIVSRAFYEEVLWHDPAAEPLAYREIEVAVKETRTSAWIRLSAESMHATAAPAPAPVAPTAPAEIDDGAVAGGGESLGVLAELIARMPLMGRVEGRRLCLQLVNSALDPLEPRLRVADFDDARLHVFAIVLACGRRPGAVRTLLRALRQLQPDAQELHQISRLVEDMATLELFGDEDRRTITELLRDTDFPQLAECYRVASGSQAAPLPPGRHDTVDVLNRLERMNARPDGVPPALALLEHLALHAGDVLSQRLWQFSEDQARAMGLHADLLALRGSISVETTETVAPAEASLVLRLQPHGVEPGRYLLSEWWQVNSATWTPQRGRDYTGSLAELRARVGELVGRIEGWAENASSVSIEMILPKDLLNLPVDQWISFSDEVATPIGVDYLVSLRSLERSREKAKHRRWKRRWAHLQSHLQAGDSPIDDAVHRSQLDGPRHLQKLGAKLALAENVVLLVLADPPSARDSVGRMEVAIALKTGVPVLIWHREDCAGKAFRAAVDDLLADGGLGKLLENVKKLRGQAQYADDCDVHPGSHISVLWDDPARQVEPLPQEVVAP</sequence>
<evidence type="ECO:0000313" key="5">
    <source>
        <dbReference type="Proteomes" id="UP000192840"/>
    </source>
</evidence>
<dbReference type="eggNOG" id="COG0265">
    <property type="taxonomic scope" value="Bacteria"/>
</dbReference>
<dbReference type="STRING" id="40571.SAMN05660733_06163"/>
<proteinExistence type="predicted"/>
<protein>
    <recommendedName>
        <fullName evidence="6">Guanylate cyclase domain-containing protein</fullName>
    </recommendedName>
</protein>
<dbReference type="InterPro" id="IPR045450">
    <property type="entry name" value="VMAP_C"/>
</dbReference>
<dbReference type="OrthoDB" id="3867284at2"/>
<dbReference type="InterPro" id="IPR029787">
    <property type="entry name" value="Nucleotide_cyclase"/>
</dbReference>
<dbReference type="Pfam" id="PF20028">
    <property type="entry name" value="VMAP-C"/>
    <property type="match status" value="1"/>
</dbReference>
<dbReference type="Proteomes" id="UP000192840">
    <property type="component" value="Unassembled WGS sequence"/>
</dbReference>
<evidence type="ECO:0000259" key="1">
    <source>
        <dbReference type="Pfam" id="PF19916"/>
    </source>
</evidence>
<dbReference type="RefSeq" id="WP_051769067.1">
    <property type="nucleotide sequence ID" value="NZ_FWYC01000014.1"/>
</dbReference>
<dbReference type="Gene3D" id="3.30.70.1230">
    <property type="entry name" value="Nucleotide cyclase"/>
    <property type="match status" value="1"/>
</dbReference>
<dbReference type="InterPro" id="IPR045555">
    <property type="entry name" value="VMAP-M0"/>
</dbReference>
<dbReference type="SUPFAM" id="SSF55073">
    <property type="entry name" value="Nucleotide cyclase"/>
    <property type="match status" value="1"/>
</dbReference>
<feature type="domain" description="vWA-MoxR associated protein C-terminal" evidence="3">
    <location>
        <begin position="455"/>
        <end position="694"/>
    </location>
</feature>
<dbReference type="InterPro" id="IPR045431">
    <property type="entry name" value="EAD2"/>
</dbReference>
<evidence type="ECO:0000259" key="2">
    <source>
        <dbReference type="Pfam" id="PF19956"/>
    </source>
</evidence>
<feature type="domain" description="Effector-associated" evidence="2">
    <location>
        <begin position="231"/>
        <end position="314"/>
    </location>
</feature>
<dbReference type="Pfam" id="PF19916">
    <property type="entry name" value="VMAP-M0"/>
    <property type="match status" value="1"/>
</dbReference>
<evidence type="ECO:0008006" key="6">
    <source>
        <dbReference type="Google" id="ProtNLM"/>
    </source>
</evidence>
<dbReference type="EMBL" id="FWYC01000014">
    <property type="protein sequence ID" value="SMD21071.1"/>
    <property type="molecule type" value="Genomic_DNA"/>
</dbReference>
<dbReference type="eggNOG" id="COG0457">
    <property type="taxonomic scope" value="Bacteria"/>
</dbReference>
<dbReference type="Pfam" id="PF19956">
    <property type="entry name" value="EAD2"/>
    <property type="match status" value="1"/>
</dbReference>
<organism evidence="4 5">
    <name type="scientific">Lentzea albidocapillata</name>
    <dbReference type="NCBI Taxonomy" id="40571"/>
    <lineage>
        <taxon>Bacteria</taxon>
        <taxon>Bacillati</taxon>
        <taxon>Actinomycetota</taxon>
        <taxon>Actinomycetes</taxon>
        <taxon>Pseudonocardiales</taxon>
        <taxon>Pseudonocardiaceae</taxon>
        <taxon>Lentzea</taxon>
    </lineage>
</organism>
<reference evidence="5" key="1">
    <citation type="submission" date="2017-04" db="EMBL/GenBank/DDBJ databases">
        <authorList>
            <person name="Varghese N."/>
            <person name="Submissions S."/>
        </authorList>
    </citation>
    <scope>NUCLEOTIDE SEQUENCE [LARGE SCALE GENOMIC DNA]</scope>
    <source>
        <strain evidence="5">DSM 44073</strain>
    </source>
</reference>
<accession>A0A1W2FGL1</accession>
<evidence type="ECO:0000259" key="3">
    <source>
        <dbReference type="Pfam" id="PF20028"/>
    </source>
</evidence>